<dbReference type="Gramene" id="ERN01579">
    <property type="protein sequence ID" value="ERN01579"/>
    <property type="gene ID" value="AMTR_s00002p00272020"/>
</dbReference>
<feature type="region of interest" description="Disordered" evidence="1">
    <location>
        <begin position="1"/>
        <end position="40"/>
    </location>
</feature>
<feature type="compositionally biased region" description="Basic and acidic residues" evidence="1">
    <location>
        <begin position="137"/>
        <end position="148"/>
    </location>
</feature>
<dbReference type="OMA" id="MIIHAGH"/>
<gene>
    <name evidence="3" type="ORF">AMTR_s00002p00272020</name>
</gene>
<evidence type="ECO:0000259" key="2">
    <source>
        <dbReference type="SMART" id="SM00835"/>
    </source>
</evidence>
<dbReference type="PANTHER" id="PTHR31189:SF13">
    <property type="entry name" value="CUPINCIN"/>
    <property type="match status" value="1"/>
</dbReference>
<dbReference type="Gene3D" id="2.60.120.10">
    <property type="entry name" value="Jelly Rolls"/>
    <property type="match status" value="1"/>
</dbReference>
<dbReference type="InterPro" id="IPR011051">
    <property type="entry name" value="RmlC_Cupin_sf"/>
</dbReference>
<evidence type="ECO:0000313" key="3">
    <source>
        <dbReference type="EMBL" id="ERN01579.1"/>
    </source>
</evidence>
<dbReference type="InterPro" id="IPR006045">
    <property type="entry name" value="Cupin_1"/>
</dbReference>
<proteinExistence type="predicted"/>
<evidence type="ECO:0000313" key="4">
    <source>
        <dbReference type="Proteomes" id="UP000017836"/>
    </source>
</evidence>
<accession>W1P1R5</accession>
<dbReference type="STRING" id="13333.W1P1R5"/>
<dbReference type="InterPro" id="IPR050253">
    <property type="entry name" value="Seed_Storage-Functional"/>
</dbReference>
<evidence type="ECO:0000256" key="1">
    <source>
        <dbReference type="SAM" id="MobiDB-lite"/>
    </source>
</evidence>
<feature type="compositionally biased region" description="Basic and acidic residues" evidence="1">
    <location>
        <begin position="24"/>
        <end position="37"/>
    </location>
</feature>
<dbReference type="PANTHER" id="PTHR31189">
    <property type="entry name" value="OS03G0336100 PROTEIN-RELATED"/>
    <property type="match status" value="1"/>
</dbReference>
<name>W1P1R5_AMBTC</name>
<dbReference type="SUPFAM" id="SSF51182">
    <property type="entry name" value="RmlC-like cupins"/>
    <property type="match status" value="1"/>
</dbReference>
<dbReference type="SMART" id="SM00835">
    <property type="entry name" value="Cupin_1"/>
    <property type="match status" value="1"/>
</dbReference>
<dbReference type="OrthoDB" id="1738546at2759"/>
<protein>
    <recommendedName>
        <fullName evidence="2">Cupin type-1 domain-containing protein</fullName>
    </recommendedName>
</protein>
<dbReference type="HOGENOM" id="CLU_1761212_0_0_1"/>
<dbReference type="AlphaFoldDB" id="W1P1R5"/>
<dbReference type="Pfam" id="PF00190">
    <property type="entry name" value="Cupin_1"/>
    <property type="match status" value="1"/>
</dbReference>
<dbReference type="EMBL" id="KI394767">
    <property type="protein sequence ID" value="ERN01579.1"/>
    <property type="molecule type" value="Genomic_DNA"/>
</dbReference>
<keyword evidence="4" id="KW-1185">Reference proteome</keyword>
<reference evidence="4" key="1">
    <citation type="journal article" date="2013" name="Science">
        <title>The Amborella genome and the evolution of flowering plants.</title>
        <authorList>
            <consortium name="Amborella Genome Project"/>
        </authorList>
    </citation>
    <scope>NUCLEOTIDE SEQUENCE [LARGE SCALE GENOMIC DNA]</scope>
</reference>
<dbReference type="InterPro" id="IPR014710">
    <property type="entry name" value="RmlC-like_jellyroll"/>
</dbReference>
<organism evidence="3 4">
    <name type="scientific">Amborella trichopoda</name>
    <dbReference type="NCBI Taxonomy" id="13333"/>
    <lineage>
        <taxon>Eukaryota</taxon>
        <taxon>Viridiplantae</taxon>
        <taxon>Streptophyta</taxon>
        <taxon>Embryophyta</taxon>
        <taxon>Tracheophyta</taxon>
        <taxon>Spermatophyta</taxon>
        <taxon>Magnoliopsida</taxon>
        <taxon>Amborellales</taxon>
        <taxon>Amborellaceae</taxon>
        <taxon>Amborella</taxon>
    </lineage>
</organism>
<feature type="domain" description="Cupin type-1" evidence="2">
    <location>
        <begin position="4"/>
        <end position="118"/>
    </location>
</feature>
<sequence length="148" mass="16902">MVCPHIRGGGEQERSRRGQRARRQPREQEQEEREKGQGQKIKYHKIRSHLMRGDLFIAPPSHPIAILASQEENLQIICFEINARRNGKYYLAGKNSILNQIERATMEVSFIVPSREGEEMLRAQPKSVFVAGPRQQQEGREGEGQAVG</sequence>
<dbReference type="Proteomes" id="UP000017836">
    <property type="component" value="Unassembled WGS sequence"/>
</dbReference>
<feature type="region of interest" description="Disordered" evidence="1">
    <location>
        <begin position="128"/>
        <end position="148"/>
    </location>
</feature>